<comment type="caution">
    <text evidence="1">The sequence shown here is derived from an EMBL/GenBank/DDBJ whole genome shotgun (WGS) entry which is preliminary data.</text>
</comment>
<dbReference type="STRING" id="447689.BA195_06660"/>
<reference evidence="1 2" key="1">
    <citation type="submission" date="2016-06" db="EMBL/GenBank/DDBJ databases">
        <title>Draft Genome Sequence of Tenacibaculum soleae UCD-KL19.</title>
        <authorList>
            <person name="Eisen J.A."/>
            <person name="Coil D.A."/>
            <person name="Lujan K.M."/>
        </authorList>
    </citation>
    <scope>NUCLEOTIDE SEQUENCE [LARGE SCALE GENOMIC DNA]</scope>
    <source>
        <strain evidence="1 2">UCD-KL19</strain>
    </source>
</reference>
<evidence type="ECO:0000313" key="1">
    <source>
        <dbReference type="EMBL" id="OCK44352.1"/>
    </source>
</evidence>
<dbReference type="Proteomes" id="UP000093186">
    <property type="component" value="Unassembled WGS sequence"/>
</dbReference>
<evidence type="ECO:0000313" key="2">
    <source>
        <dbReference type="Proteomes" id="UP000093186"/>
    </source>
</evidence>
<protein>
    <submittedName>
        <fullName evidence="1">Uncharacterized protein</fullName>
    </submittedName>
</protein>
<organism evidence="1 2">
    <name type="scientific">Tenacibaculum soleae</name>
    <dbReference type="NCBI Taxonomy" id="447689"/>
    <lineage>
        <taxon>Bacteria</taxon>
        <taxon>Pseudomonadati</taxon>
        <taxon>Bacteroidota</taxon>
        <taxon>Flavobacteriia</taxon>
        <taxon>Flavobacteriales</taxon>
        <taxon>Flavobacteriaceae</taxon>
        <taxon>Tenacibaculum</taxon>
    </lineage>
</organism>
<name>A0A1B9Y3J3_9FLAO</name>
<keyword evidence="2" id="KW-1185">Reference proteome</keyword>
<dbReference type="AlphaFoldDB" id="A0A1B9Y3J3"/>
<proteinExistence type="predicted"/>
<sequence>MLCNTKNRAYKLKARFVSLGFKRLNAFFYICKSLKVDVAGMSLIEFWNIQKADAETLLKIENVITILKNE</sequence>
<dbReference type="RefSeq" id="WP_141677657.1">
    <property type="nucleotide sequence ID" value="NZ_MAKX01000001.1"/>
</dbReference>
<accession>A0A1B9Y3J3</accession>
<gene>
    <name evidence="1" type="ORF">BA195_06660</name>
</gene>
<dbReference type="EMBL" id="MAKX01000001">
    <property type="protein sequence ID" value="OCK44352.1"/>
    <property type="molecule type" value="Genomic_DNA"/>
</dbReference>